<dbReference type="SUPFAM" id="SSF141371">
    <property type="entry name" value="PilZ domain-like"/>
    <property type="match status" value="1"/>
</dbReference>
<reference evidence="3 4" key="1">
    <citation type="journal article" date="2019" name="Nat. Microbiol.">
        <title>Mediterranean grassland soil C-N compound turnover is dependent on rainfall and depth, and is mediated by genomically divergent microorganisms.</title>
        <authorList>
            <person name="Diamond S."/>
            <person name="Andeer P.F."/>
            <person name="Li Z."/>
            <person name="Crits-Christoph A."/>
            <person name="Burstein D."/>
            <person name="Anantharaman K."/>
            <person name="Lane K.R."/>
            <person name="Thomas B.C."/>
            <person name="Pan C."/>
            <person name="Northen T.R."/>
            <person name="Banfield J.F."/>
        </authorList>
    </citation>
    <scope>NUCLEOTIDE SEQUENCE [LARGE SCALE GENOMIC DNA]</scope>
    <source>
        <strain evidence="3">WS_2</strain>
    </source>
</reference>
<dbReference type="Pfam" id="PF07238">
    <property type="entry name" value="PilZ"/>
    <property type="match status" value="1"/>
</dbReference>
<evidence type="ECO:0000256" key="1">
    <source>
        <dbReference type="SAM" id="MobiDB-lite"/>
    </source>
</evidence>
<feature type="region of interest" description="Disordered" evidence="1">
    <location>
        <begin position="137"/>
        <end position="169"/>
    </location>
</feature>
<feature type="compositionally biased region" description="Low complexity" evidence="1">
    <location>
        <begin position="137"/>
        <end position="148"/>
    </location>
</feature>
<dbReference type="Gene3D" id="2.40.10.220">
    <property type="entry name" value="predicted glycosyltransferase like domains"/>
    <property type="match status" value="1"/>
</dbReference>
<feature type="compositionally biased region" description="Low complexity" evidence="1">
    <location>
        <begin position="158"/>
        <end position="169"/>
    </location>
</feature>
<accession>A0A538SZI5</accession>
<evidence type="ECO:0000259" key="2">
    <source>
        <dbReference type="Pfam" id="PF07238"/>
    </source>
</evidence>
<gene>
    <name evidence="3" type="ORF">E6K72_04340</name>
</gene>
<evidence type="ECO:0000313" key="3">
    <source>
        <dbReference type="EMBL" id="TMQ56798.1"/>
    </source>
</evidence>
<dbReference type="GO" id="GO:0035438">
    <property type="term" value="F:cyclic-di-GMP binding"/>
    <property type="evidence" value="ECO:0007669"/>
    <property type="project" value="InterPro"/>
</dbReference>
<evidence type="ECO:0000313" key="4">
    <source>
        <dbReference type="Proteomes" id="UP000317716"/>
    </source>
</evidence>
<comment type="caution">
    <text evidence="3">The sequence shown here is derived from an EMBL/GenBank/DDBJ whole genome shotgun (WGS) entry which is preliminary data.</text>
</comment>
<dbReference type="EMBL" id="VBOS01000149">
    <property type="protein sequence ID" value="TMQ56798.1"/>
    <property type="molecule type" value="Genomic_DNA"/>
</dbReference>
<organism evidence="3 4">
    <name type="scientific">Eiseniibacteriota bacterium</name>
    <dbReference type="NCBI Taxonomy" id="2212470"/>
    <lineage>
        <taxon>Bacteria</taxon>
        <taxon>Candidatus Eiseniibacteriota</taxon>
    </lineage>
</organism>
<dbReference type="InterPro" id="IPR009875">
    <property type="entry name" value="PilZ_domain"/>
</dbReference>
<proteinExistence type="predicted"/>
<dbReference type="Proteomes" id="UP000317716">
    <property type="component" value="Unassembled WGS sequence"/>
</dbReference>
<name>A0A538SZI5_UNCEI</name>
<protein>
    <submittedName>
        <fullName evidence="3">PilZ domain-containing protein</fullName>
    </submittedName>
</protein>
<sequence>MKKKRSARRIERRRSTRADARLSMRVEAAPSEGERTQIVTETHNISANGVYCTSLHYLAPASKVALTIVLPRLPGMPGAKELIKCDGIVVRCEPPAKRGAKGFELACMFSGLDDRRRMLLEEFVTWRNLQALRAAANRGNGQRPAARARTAKRKVARAARGGTASRTVH</sequence>
<dbReference type="AlphaFoldDB" id="A0A538SZI5"/>
<feature type="domain" description="PilZ" evidence="2">
    <location>
        <begin position="11"/>
        <end position="125"/>
    </location>
</feature>